<dbReference type="AlphaFoldDB" id="A0A1W6ZZV9"/>
<evidence type="ECO:0000256" key="7">
    <source>
        <dbReference type="ARBA" id="ARBA00022989"/>
    </source>
</evidence>
<dbReference type="SUPFAM" id="SSF53448">
    <property type="entry name" value="Nucleotide-diphospho-sugar transferases"/>
    <property type="match status" value="1"/>
</dbReference>
<evidence type="ECO:0000313" key="9">
    <source>
        <dbReference type="EMBL" id="ARQ02295.1"/>
    </source>
</evidence>
<accession>A0A1W6ZZV9</accession>
<proteinExistence type="predicted"/>
<dbReference type="PANTHER" id="PTHR12726:SF0">
    <property type="entry name" value="CERAMIDE GLUCOSYLTRANSFERASE"/>
    <property type="match status" value="1"/>
</dbReference>
<dbReference type="PANTHER" id="PTHR12726">
    <property type="entry name" value="CERAMIDE GLUCOSYLTRANSFERASE"/>
    <property type="match status" value="1"/>
</dbReference>
<evidence type="ECO:0000256" key="6">
    <source>
        <dbReference type="ARBA" id="ARBA00022692"/>
    </source>
</evidence>
<keyword evidence="10" id="KW-1185">Reference proteome</keyword>
<dbReference type="Gene3D" id="3.90.550.10">
    <property type="entry name" value="Spore Coat Polysaccharide Biosynthesis Protein SpsA, Chain A"/>
    <property type="match status" value="1"/>
</dbReference>
<keyword evidence="8" id="KW-0472">Membrane</keyword>
<comment type="subcellular location">
    <subcellularLocation>
        <location evidence="1">Membrane</location>
        <topology evidence="1">Multi-pass membrane protein</topology>
    </subcellularLocation>
</comment>
<evidence type="ECO:0000256" key="3">
    <source>
        <dbReference type="ARBA" id="ARBA00004991"/>
    </source>
</evidence>
<dbReference type="STRING" id="1235591.CAK95_26740"/>
<sequence>MTALIEHPYLLVFLAWIGVALAACLCVAHFQSQLGPPPHIEHEPKAVILLPIRGLPLNFDALWQGLCEQTYRNVRIVFAVENASDPIYPVLRSLTVGPPTEIVIAGPTDRCAQKVRNLVAALKTLQPDDQVIVFADADIVPRSDWLVRLIAPLANPGITIASGYRWMVPADSRWSTAFICVGNASVATLPRWRYWNIVWGGSAAIRRADFDALEIGEYWDDAVADDGPLTTAIRLSGGLIHSPEGALVISPVSYSWSDGIAFARRQYTFLRWSAPRHWALSAFSHTVPIVGWTVALPLAWAGSSAAIATITLTYGLDMLRGFLRLRVPHKLWNMRPPGHIVLLDLFATPAWVFLHAAVIWSTLFKRSVTWAGRTYRVRSWPRVRSMTIAEQAPTARR</sequence>
<dbReference type="GO" id="GO:0006679">
    <property type="term" value="P:glucosylceramide biosynthetic process"/>
    <property type="evidence" value="ECO:0007669"/>
    <property type="project" value="TreeGrafter"/>
</dbReference>
<evidence type="ECO:0000256" key="1">
    <source>
        <dbReference type="ARBA" id="ARBA00004141"/>
    </source>
</evidence>
<comment type="pathway">
    <text evidence="2">Lipid metabolism; sphingolipid metabolism.</text>
</comment>
<evidence type="ECO:0000256" key="5">
    <source>
        <dbReference type="ARBA" id="ARBA00022679"/>
    </source>
</evidence>
<organism evidence="9 10">
    <name type="scientific">Pseudorhodoplanes sinuspersici</name>
    <dbReference type="NCBI Taxonomy" id="1235591"/>
    <lineage>
        <taxon>Bacteria</taxon>
        <taxon>Pseudomonadati</taxon>
        <taxon>Pseudomonadota</taxon>
        <taxon>Alphaproteobacteria</taxon>
        <taxon>Hyphomicrobiales</taxon>
        <taxon>Pseudorhodoplanes</taxon>
    </lineage>
</organism>
<evidence type="ECO:0000256" key="4">
    <source>
        <dbReference type="ARBA" id="ARBA00022676"/>
    </source>
</evidence>
<dbReference type="InterPro" id="IPR025993">
    <property type="entry name" value="Ceramide_glucosylTrfase"/>
</dbReference>
<dbReference type="GO" id="GO:0016020">
    <property type="term" value="C:membrane"/>
    <property type="evidence" value="ECO:0007669"/>
    <property type="project" value="UniProtKB-SubCell"/>
</dbReference>
<name>A0A1W6ZZV9_9HYPH</name>
<reference evidence="9 10" key="1">
    <citation type="submission" date="2017-05" db="EMBL/GenBank/DDBJ databases">
        <title>Full genome sequence of Pseudorhodoplanes sinuspersici.</title>
        <authorList>
            <person name="Dastgheib S.M.M."/>
            <person name="Shavandi M."/>
            <person name="Tirandaz H."/>
        </authorList>
    </citation>
    <scope>NUCLEOTIDE SEQUENCE [LARGE SCALE GENOMIC DNA]</scope>
    <source>
        <strain evidence="9 10">RIPI110</strain>
    </source>
</reference>
<dbReference type="GO" id="GO:0008120">
    <property type="term" value="F:ceramide glucosyltransferase activity"/>
    <property type="evidence" value="ECO:0007669"/>
    <property type="project" value="TreeGrafter"/>
</dbReference>
<gene>
    <name evidence="9" type="ORF">CAK95_26740</name>
</gene>
<dbReference type="InterPro" id="IPR029044">
    <property type="entry name" value="Nucleotide-diphossugar_trans"/>
</dbReference>
<keyword evidence="4" id="KW-0328">Glycosyltransferase</keyword>
<dbReference type="Pfam" id="PF13506">
    <property type="entry name" value="Glyco_transf_21"/>
    <property type="match status" value="1"/>
</dbReference>
<keyword evidence="7" id="KW-1133">Transmembrane helix</keyword>
<evidence type="ECO:0000256" key="8">
    <source>
        <dbReference type="ARBA" id="ARBA00023136"/>
    </source>
</evidence>
<keyword evidence="6" id="KW-0812">Transmembrane</keyword>
<dbReference type="RefSeq" id="WP_086090726.1">
    <property type="nucleotide sequence ID" value="NZ_CP021112.1"/>
</dbReference>
<evidence type="ECO:0000313" key="10">
    <source>
        <dbReference type="Proteomes" id="UP000194137"/>
    </source>
</evidence>
<protein>
    <submittedName>
        <fullName evidence="9">Uncharacterized protein</fullName>
    </submittedName>
</protein>
<keyword evidence="5" id="KW-0808">Transferase</keyword>
<evidence type="ECO:0000256" key="2">
    <source>
        <dbReference type="ARBA" id="ARBA00004760"/>
    </source>
</evidence>
<dbReference type="Proteomes" id="UP000194137">
    <property type="component" value="Chromosome"/>
</dbReference>
<dbReference type="EMBL" id="CP021112">
    <property type="protein sequence ID" value="ARQ02295.1"/>
    <property type="molecule type" value="Genomic_DNA"/>
</dbReference>
<dbReference type="KEGG" id="psin:CAK95_26740"/>
<dbReference type="OrthoDB" id="9771846at2"/>
<comment type="pathway">
    <text evidence="3">Sphingolipid metabolism.</text>
</comment>